<dbReference type="EMBL" id="CAACYH010000004">
    <property type="protein sequence ID" value="VFB14703.1"/>
    <property type="molecule type" value="Genomic_DNA"/>
</dbReference>
<organism evidence="1 2">
    <name type="scientific">Prevotella heparinolytica</name>
    <dbReference type="NCBI Taxonomy" id="28113"/>
    <lineage>
        <taxon>Bacteria</taxon>
        <taxon>Pseudomonadati</taxon>
        <taxon>Bacteroidota</taxon>
        <taxon>Bacteroidia</taxon>
        <taxon>Bacteroidales</taxon>
        <taxon>Bacteroidaceae</taxon>
        <taxon>Bacteroides</taxon>
    </lineage>
</organism>
<gene>
    <name evidence="1" type="ORF">NCTC7812_02266</name>
</gene>
<reference evidence="1 2" key="1">
    <citation type="submission" date="2019-02" db="EMBL/GenBank/DDBJ databases">
        <authorList>
            <consortium name="Pathogen Informatics"/>
        </authorList>
    </citation>
    <scope>NUCLEOTIDE SEQUENCE [LARGE SCALE GENOMIC DNA]</scope>
    <source>
        <strain evidence="1 2">3012STDY7078512</strain>
    </source>
</reference>
<accession>A0A449I5K8</accession>
<proteinExistence type="predicted"/>
<evidence type="ECO:0000313" key="2">
    <source>
        <dbReference type="Proteomes" id="UP000396835"/>
    </source>
</evidence>
<evidence type="ECO:0000313" key="1">
    <source>
        <dbReference type="EMBL" id="VFB14703.1"/>
    </source>
</evidence>
<dbReference type="Proteomes" id="UP000396835">
    <property type="component" value="Unassembled WGS sequence"/>
</dbReference>
<sequence>MLIYSVITNKNSRYLFRKASKEIAVLMRLPTFKDTFFVRLYIVKKH</sequence>
<protein>
    <submittedName>
        <fullName evidence="1">Uncharacterized protein</fullName>
    </submittedName>
</protein>
<name>A0A449I5K8_9BACE</name>
<dbReference type="AlphaFoldDB" id="A0A449I5K8"/>